<sequence>MSSWAPKPQARHSPTGTR</sequence>
<keyword evidence="2" id="KW-1185">Reference proteome</keyword>
<accession>A0A5B7KAR9</accession>
<evidence type="ECO:0000313" key="2">
    <source>
        <dbReference type="Proteomes" id="UP000324222"/>
    </source>
</evidence>
<dbReference type="Proteomes" id="UP000324222">
    <property type="component" value="Unassembled WGS sequence"/>
</dbReference>
<comment type="caution">
    <text evidence="1">The sequence shown here is derived from an EMBL/GenBank/DDBJ whole genome shotgun (WGS) entry which is preliminary data.</text>
</comment>
<dbReference type="AlphaFoldDB" id="A0A5B7KAR9"/>
<protein>
    <submittedName>
        <fullName evidence="1">Uncharacterized protein</fullName>
    </submittedName>
</protein>
<proteinExistence type="predicted"/>
<dbReference type="EMBL" id="VSRR010128275">
    <property type="protein sequence ID" value="MPD01715.1"/>
    <property type="molecule type" value="Genomic_DNA"/>
</dbReference>
<gene>
    <name evidence="1" type="ORF">E2C01_097254</name>
</gene>
<name>A0A5B7KAR9_PORTR</name>
<evidence type="ECO:0000313" key="1">
    <source>
        <dbReference type="EMBL" id="MPD01715.1"/>
    </source>
</evidence>
<organism evidence="1 2">
    <name type="scientific">Portunus trituberculatus</name>
    <name type="common">Swimming crab</name>
    <name type="synonym">Neptunus trituberculatus</name>
    <dbReference type="NCBI Taxonomy" id="210409"/>
    <lineage>
        <taxon>Eukaryota</taxon>
        <taxon>Metazoa</taxon>
        <taxon>Ecdysozoa</taxon>
        <taxon>Arthropoda</taxon>
        <taxon>Crustacea</taxon>
        <taxon>Multicrustacea</taxon>
        <taxon>Malacostraca</taxon>
        <taxon>Eumalacostraca</taxon>
        <taxon>Eucarida</taxon>
        <taxon>Decapoda</taxon>
        <taxon>Pleocyemata</taxon>
        <taxon>Brachyura</taxon>
        <taxon>Eubrachyura</taxon>
        <taxon>Portunoidea</taxon>
        <taxon>Portunidae</taxon>
        <taxon>Portuninae</taxon>
        <taxon>Portunus</taxon>
    </lineage>
</organism>
<reference evidence="1 2" key="1">
    <citation type="submission" date="2019-05" db="EMBL/GenBank/DDBJ databases">
        <title>Another draft genome of Portunus trituberculatus and its Hox gene families provides insights of decapod evolution.</title>
        <authorList>
            <person name="Jeong J.-H."/>
            <person name="Song I."/>
            <person name="Kim S."/>
            <person name="Choi T."/>
            <person name="Kim D."/>
            <person name="Ryu S."/>
            <person name="Kim W."/>
        </authorList>
    </citation>
    <scope>NUCLEOTIDE SEQUENCE [LARGE SCALE GENOMIC DNA]</scope>
    <source>
        <tissue evidence="1">Muscle</tissue>
    </source>
</reference>